<proteinExistence type="predicted"/>
<evidence type="ECO:0000256" key="1">
    <source>
        <dbReference type="SAM" id="MobiDB-lite"/>
    </source>
</evidence>
<sequence>MFNQLKSSSIGSLINLPPHAGFLTLIPVLASVDTDIVPEPAFAITTEDGPDSEFSCRRRMTSISISTDSQLGHSDLQEERNAPATLVFK</sequence>
<accession>A0A2N5TPE8</accession>
<keyword evidence="3" id="KW-1185">Reference proteome</keyword>
<reference evidence="2 3" key="1">
    <citation type="submission" date="2017-11" db="EMBL/GenBank/DDBJ databases">
        <title>De novo assembly and phasing of dikaryotic genomes from two isolates of Puccinia coronata f. sp. avenae, the causal agent of oat crown rust.</title>
        <authorList>
            <person name="Miller M.E."/>
            <person name="Zhang Y."/>
            <person name="Omidvar V."/>
            <person name="Sperschneider J."/>
            <person name="Schwessinger B."/>
            <person name="Raley C."/>
            <person name="Palmer J.M."/>
            <person name="Garnica D."/>
            <person name="Upadhyaya N."/>
            <person name="Rathjen J."/>
            <person name="Taylor J.M."/>
            <person name="Park R.F."/>
            <person name="Dodds P.N."/>
            <person name="Hirsch C.D."/>
            <person name="Kianian S.F."/>
            <person name="Figueroa M."/>
        </authorList>
    </citation>
    <scope>NUCLEOTIDE SEQUENCE [LARGE SCALE GENOMIC DNA]</scope>
    <source>
        <strain evidence="2">12NC29</strain>
    </source>
</reference>
<dbReference type="EMBL" id="PGCJ01000494">
    <property type="protein sequence ID" value="PLW27288.1"/>
    <property type="molecule type" value="Genomic_DNA"/>
</dbReference>
<evidence type="ECO:0000313" key="2">
    <source>
        <dbReference type="EMBL" id="PLW27288.1"/>
    </source>
</evidence>
<dbReference type="Proteomes" id="UP000235388">
    <property type="component" value="Unassembled WGS sequence"/>
</dbReference>
<protein>
    <submittedName>
        <fullName evidence="2">Uncharacterized protein</fullName>
    </submittedName>
</protein>
<feature type="region of interest" description="Disordered" evidence="1">
    <location>
        <begin position="66"/>
        <end position="89"/>
    </location>
</feature>
<name>A0A2N5TPE8_9BASI</name>
<gene>
    <name evidence="2" type="ORF">PCANC_26102</name>
</gene>
<evidence type="ECO:0000313" key="3">
    <source>
        <dbReference type="Proteomes" id="UP000235388"/>
    </source>
</evidence>
<organism evidence="2 3">
    <name type="scientific">Puccinia coronata f. sp. avenae</name>
    <dbReference type="NCBI Taxonomy" id="200324"/>
    <lineage>
        <taxon>Eukaryota</taxon>
        <taxon>Fungi</taxon>
        <taxon>Dikarya</taxon>
        <taxon>Basidiomycota</taxon>
        <taxon>Pucciniomycotina</taxon>
        <taxon>Pucciniomycetes</taxon>
        <taxon>Pucciniales</taxon>
        <taxon>Pucciniaceae</taxon>
        <taxon>Puccinia</taxon>
    </lineage>
</organism>
<dbReference type="AlphaFoldDB" id="A0A2N5TPE8"/>
<comment type="caution">
    <text evidence="2">The sequence shown here is derived from an EMBL/GenBank/DDBJ whole genome shotgun (WGS) entry which is preliminary data.</text>
</comment>